<accession>A0AAP0X2H5</accession>
<dbReference type="EMBL" id="JBBPBK010000002">
    <property type="protein sequence ID" value="KAK9290514.1"/>
    <property type="molecule type" value="Genomic_DNA"/>
</dbReference>
<sequence>MGTTLKRTLGCNLQQNPYRSLSFVSYRLTCRASKSEETSKLVIECTNELIMTVKDMLSSKMDGKPPNHLITTLLPLNAKLELRQKLHSKQRY</sequence>
<evidence type="ECO:0000313" key="1">
    <source>
        <dbReference type="EMBL" id="KAK9290514.1"/>
    </source>
</evidence>
<gene>
    <name evidence="1" type="ORF">L1049_008684</name>
</gene>
<organism evidence="1 2">
    <name type="scientific">Liquidambar formosana</name>
    <name type="common">Formosan gum</name>
    <dbReference type="NCBI Taxonomy" id="63359"/>
    <lineage>
        <taxon>Eukaryota</taxon>
        <taxon>Viridiplantae</taxon>
        <taxon>Streptophyta</taxon>
        <taxon>Embryophyta</taxon>
        <taxon>Tracheophyta</taxon>
        <taxon>Spermatophyta</taxon>
        <taxon>Magnoliopsida</taxon>
        <taxon>eudicotyledons</taxon>
        <taxon>Gunneridae</taxon>
        <taxon>Pentapetalae</taxon>
        <taxon>Saxifragales</taxon>
        <taxon>Altingiaceae</taxon>
        <taxon>Liquidambar</taxon>
    </lineage>
</organism>
<evidence type="ECO:0000313" key="2">
    <source>
        <dbReference type="Proteomes" id="UP001415857"/>
    </source>
</evidence>
<name>A0AAP0X2H5_LIQFO</name>
<keyword evidence="2" id="KW-1185">Reference proteome</keyword>
<dbReference type="AlphaFoldDB" id="A0AAP0X2H5"/>
<dbReference type="Proteomes" id="UP001415857">
    <property type="component" value="Unassembled WGS sequence"/>
</dbReference>
<protein>
    <submittedName>
        <fullName evidence="1">Uncharacterized protein</fullName>
    </submittedName>
</protein>
<comment type="caution">
    <text evidence="1">The sequence shown here is derived from an EMBL/GenBank/DDBJ whole genome shotgun (WGS) entry which is preliminary data.</text>
</comment>
<reference evidence="1 2" key="1">
    <citation type="journal article" date="2024" name="Plant J.">
        <title>Genome sequences and population genomics reveal climatic adaptation and genomic divergence between two closely related sweetgum species.</title>
        <authorList>
            <person name="Xu W.Q."/>
            <person name="Ren C.Q."/>
            <person name="Zhang X.Y."/>
            <person name="Comes H.P."/>
            <person name="Liu X.H."/>
            <person name="Li Y.G."/>
            <person name="Kettle C.J."/>
            <person name="Jalonen R."/>
            <person name="Gaisberger H."/>
            <person name="Ma Y.Z."/>
            <person name="Qiu Y.X."/>
        </authorList>
    </citation>
    <scope>NUCLEOTIDE SEQUENCE [LARGE SCALE GENOMIC DNA]</scope>
    <source>
        <strain evidence="1">Hangzhou</strain>
    </source>
</reference>
<proteinExistence type="predicted"/>